<comment type="caution">
    <text evidence="2">The sequence shown here is derived from an EMBL/GenBank/DDBJ whole genome shotgun (WGS) entry which is preliminary data.</text>
</comment>
<feature type="non-terminal residue" evidence="2">
    <location>
        <position position="1"/>
    </location>
</feature>
<keyword evidence="3" id="KW-1185">Reference proteome</keyword>
<evidence type="ECO:0000313" key="3">
    <source>
        <dbReference type="Proteomes" id="UP001529510"/>
    </source>
</evidence>
<evidence type="ECO:0000313" key="2">
    <source>
        <dbReference type="EMBL" id="KAL0197290.1"/>
    </source>
</evidence>
<protein>
    <submittedName>
        <fullName evidence="2">Uncharacterized protein</fullName>
    </submittedName>
</protein>
<name>A0ABD0RGU0_CIRMR</name>
<gene>
    <name evidence="2" type="ORF">M9458_005830</name>
</gene>
<evidence type="ECO:0000256" key="1">
    <source>
        <dbReference type="SAM" id="MobiDB-lite"/>
    </source>
</evidence>
<dbReference type="AlphaFoldDB" id="A0ABD0RGU0"/>
<organism evidence="2 3">
    <name type="scientific">Cirrhinus mrigala</name>
    <name type="common">Mrigala</name>
    <dbReference type="NCBI Taxonomy" id="683832"/>
    <lineage>
        <taxon>Eukaryota</taxon>
        <taxon>Metazoa</taxon>
        <taxon>Chordata</taxon>
        <taxon>Craniata</taxon>
        <taxon>Vertebrata</taxon>
        <taxon>Euteleostomi</taxon>
        <taxon>Actinopterygii</taxon>
        <taxon>Neopterygii</taxon>
        <taxon>Teleostei</taxon>
        <taxon>Ostariophysi</taxon>
        <taxon>Cypriniformes</taxon>
        <taxon>Cyprinidae</taxon>
        <taxon>Labeoninae</taxon>
        <taxon>Labeonini</taxon>
        <taxon>Cirrhinus</taxon>
    </lineage>
</organism>
<dbReference type="Proteomes" id="UP001529510">
    <property type="component" value="Unassembled WGS sequence"/>
</dbReference>
<dbReference type="EMBL" id="JAMKFB020000003">
    <property type="protein sequence ID" value="KAL0197290.1"/>
    <property type="molecule type" value="Genomic_DNA"/>
</dbReference>
<feature type="region of interest" description="Disordered" evidence="1">
    <location>
        <begin position="1"/>
        <end position="59"/>
    </location>
</feature>
<feature type="non-terminal residue" evidence="2">
    <location>
        <position position="59"/>
    </location>
</feature>
<accession>A0ABD0RGU0</accession>
<sequence>NGHVDPRGTLPPPIIMRTAATPMPTPKSSLGPESVFGLTESRRGSGISIDPNAFDQKSL</sequence>
<reference evidence="2 3" key="1">
    <citation type="submission" date="2024-05" db="EMBL/GenBank/DDBJ databases">
        <title>Genome sequencing and assembly of Indian major carp, Cirrhinus mrigala (Hamilton, 1822).</title>
        <authorList>
            <person name="Mohindra V."/>
            <person name="Chowdhury L.M."/>
            <person name="Lal K."/>
            <person name="Jena J.K."/>
        </authorList>
    </citation>
    <scope>NUCLEOTIDE SEQUENCE [LARGE SCALE GENOMIC DNA]</scope>
    <source>
        <strain evidence="2">CM1030</strain>
        <tissue evidence="2">Blood</tissue>
    </source>
</reference>
<proteinExistence type="predicted"/>